<name>A0A3L9MMC0_9FLAO</name>
<proteinExistence type="predicted"/>
<comment type="caution">
    <text evidence="3">The sequence shown here is derived from an EMBL/GenBank/DDBJ whole genome shotgun (WGS) entry which is preliminary data.</text>
</comment>
<feature type="signal peptide" evidence="1">
    <location>
        <begin position="1"/>
        <end position="23"/>
    </location>
</feature>
<keyword evidence="1" id="KW-0732">Signal</keyword>
<dbReference type="Gene3D" id="3.40.1420.30">
    <property type="match status" value="1"/>
</dbReference>
<dbReference type="Pfam" id="PF11396">
    <property type="entry name" value="PepSY_like"/>
    <property type="match status" value="1"/>
</dbReference>
<feature type="domain" description="Putative beta-lactamase-inhibitor-like PepSY-like" evidence="2">
    <location>
        <begin position="69"/>
        <end position="150"/>
    </location>
</feature>
<dbReference type="Proteomes" id="UP000275348">
    <property type="component" value="Unassembled WGS sequence"/>
</dbReference>
<evidence type="ECO:0000256" key="1">
    <source>
        <dbReference type="SAM" id="SignalP"/>
    </source>
</evidence>
<evidence type="ECO:0000313" key="4">
    <source>
        <dbReference type="Proteomes" id="UP000275348"/>
    </source>
</evidence>
<dbReference type="InterPro" id="IPR021533">
    <property type="entry name" value="PepSY-like"/>
</dbReference>
<reference evidence="3 4" key="1">
    <citation type="submission" date="2018-10" db="EMBL/GenBank/DDBJ databases">
        <authorList>
            <person name="Chen X."/>
        </authorList>
    </citation>
    <scope>NUCLEOTIDE SEQUENCE [LARGE SCALE GENOMIC DNA]</scope>
    <source>
        <strain evidence="3 4">YIM 102668</strain>
    </source>
</reference>
<evidence type="ECO:0000259" key="2">
    <source>
        <dbReference type="Pfam" id="PF11396"/>
    </source>
</evidence>
<dbReference type="AlphaFoldDB" id="A0A3L9MMC0"/>
<organism evidence="3 4">
    <name type="scientific">Faecalibacter macacae</name>
    <dbReference type="NCBI Taxonomy" id="1859289"/>
    <lineage>
        <taxon>Bacteria</taxon>
        <taxon>Pseudomonadati</taxon>
        <taxon>Bacteroidota</taxon>
        <taxon>Flavobacteriia</taxon>
        <taxon>Flavobacteriales</taxon>
        <taxon>Weeksellaceae</taxon>
        <taxon>Faecalibacter</taxon>
    </lineage>
</organism>
<keyword evidence="4" id="KW-1185">Reference proteome</keyword>
<gene>
    <name evidence="3" type="ORF">EAH69_02705</name>
</gene>
<feature type="chain" id="PRO_5018274282" description="Putative beta-lactamase-inhibitor-like PepSY-like domain-containing protein" evidence="1">
    <location>
        <begin position="24"/>
        <end position="151"/>
    </location>
</feature>
<dbReference type="EMBL" id="RDOJ01000003">
    <property type="protein sequence ID" value="RLZ11849.1"/>
    <property type="molecule type" value="Genomic_DNA"/>
</dbReference>
<protein>
    <recommendedName>
        <fullName evidence="2">Putative beta-lactamase-inhibitor-like PepSY-like domain-containing protein</fullName>
    </recommendedName>
</protein>
<evidence type="ECO:0000313" key="3">
    <source>
        <dbReference type="EMBL" id="RLZ11849.1"/>
    </source>
</evidence>
<accession>A0A3L9MMC0</accession>
<sequence>MKKIVLALSLFAFVGFTTISCNNDDDNNTTFVELNTLPTAARDFVGNYFPGVEILNIEKYSPAKENGAMYEVNFRNGSDAEFDTSGNWISVEASGNNTIPTGFILPSIVSYVSNNYPNQGINQIEIKNGGFEVELTNDVDLHFDSNGNFIR</sequence>
<dbReference type="SUPFAM" id="SSF160574">
    <property type="entry name" value="BT0923-like"/>
    <property type="match status" value="1"/>
</dbReference>
<dbReference type="OrthoDB" id="710080at2"/>
<dbReference type="RefSeq" id="WP_121933659.1">
    <property type="nucleotide sequence ID" value="NZ_RDOJ01000003.1"/>
</dbReference>
<dbReference type="PROSITE" id="PS51257">
    <property type="entry name" value="PROKAR_LIPOPROTEIN"/>
    <property type="match status" value="1"/>
</dbReference>